<feature type="transmembrane region" description="Helical" evidence="2">
    <location>
        <begin position="139"/>
        <end position="158"/>
    </location>
</feature>
<keyword evidence="4" id="KW-1185">Reference proteome</keyword>
<evidence type="ECO:0000256" key="1">
    <source>
        <dbReference type="SAM" id="MobiDB-lite"/>
    </source>
</evidence>
<evidence type="ECO:0000313" key="3">
    <source>
        <dbReference type="EMBL" id="MBO0511332.1"/>
    </source>
</evidence>
<gene>
    <name evidence="3" type="ORF">J0695_05835</name>
</gene>
<keyword evidence="2" id="KW-1133">Transmembrane helix</keyword>
<reference evidence="3" key="1">
    <citation type="submission" date="2021-03" db="EMBL/GenBank/DDBJ databases">
        <title>Streptomyces poriferae sp. nov., a novel marine sponge-derived Actinobacteria species with anti-MRSA activity.</title>
        <authorList>
            <person name="Sandoval-Powers M."/>
            <person name="Kralova S."/>
            <person name="Nguyen G.-S."/>
            <person name="Fawwal D."/>
            <person name="Degnes K."/>
            <person name="Klinkenberg G."/>
            <person name="Sletta H."/>
            <person name="Wentzel A."/>
            <person name="Liles M.R."/>
        </authorList>
    </citation>
    <scope>NUCLEOTIDE SEQUENCE</scope>
    <source>
        <strain evidence="3">DSM 41794</strain>
    </source>
</reference>
<keyword evidence="2" id="KW-0812">Transmembrane</keyword>
<dbReference type="EMBL" id="JAFLRJ010000044">
    <property type="protein sequence ID" value="MBO0511332.1"/>
    <property type="molecule type" value="Genomic_DNA"/>
</dbReference>
<feature type="region of interest" description="Disordered" evidence="1">
    <location>
        <begin position="14"/>
        <end position="35"/>
    </location>
</feature>
<evidence type="ECO:0000313" key="4">
    <source>
        <dbReference type="Proteomes" id="UP000664167"/>
    </source>
</evidence>
<protein>
    <recommendedName>
        <fullName evidence="5">DUF11 domain-containing protein</fullName>
    </recommendedName>
</protein>
<feature type="compositionally biased region" description="Polar residues" evidence="1">
    <location>
        <begin position="105"/>
        <end position="114"/>
    </location>
</feature>
<accession>A0A939F5D5</accession>
<feature type="non-terminal residue" evidence="3">
    <location>
        <position position="161"/>
    </location>
</feature>
<comment type="caution">
    <text evidence="3">The sequence shown here is derived from an EMBL/GenBank/DDBJ whole genome shotgun (WGS) entry which is preliminary data.</text>
</comment>
<dbReference type="AlphaFoldDB" id="A0A939F5D5"/>
<evidence type="ECO:0008006" key="5">
    <source>
        <dbReference type="Google" id="ProtNLM"/>
    </source>
</evidence>
<name>A0A939F5D5_9ACTN</name>
<evidence type="ECO:0000256" key="2">
    <source>
        <dbReference type="SAM" id="Phobius"/>
    </source>
</evidence>
<feature type="region of interest" description="Disordered" evidence="1">
    <location>
        <begin position="99"/>
        <end position="131"/>
    </location>
</feature>
<organism evidence="3 4">
    <name type="scientific">Streptomyces beijiangensis</name>
    <dbReference type="NCBI Taxonomy" id="163361"/>
    <lineage>
        <taxon>Bacteria</taxon>
        <taxon>Bacillati</taxon>
        <taxon>Actinomycetota</taxon>
        <taxon>Actinomycetes</taxon>
        <taxon>Kitasatosporales</taxon>
        <taxon>Streptomycetaceae</taxon>
        <taxon>Streptomyces</taxon>
    </lineage>
</organism>
<dbReference type="Proteomes" id="UP000664167">
    <property type="component" value="Unassembled WGS sequence"/>
</dbReference>
<keyword evidence="2" id="KW-0472">Membrane</keyword>
<proteinExistence type="predicted"/>
<sequence length="161" mass="16616">MTRADVVCGYLHNTADPHGRAGTTQVSSPPSSVDLPLGTKVTLSLDEQVDDTRTYKAGDQAYYDYVVTNTSDQPVDRLAIDDDKIDDVSCAATELAANHEPGDSTVCTGTSRAPNSPAPGDGDGDGDGGGRLADTGAPLLVTAALAWAAILIAAGLMIRRN</sequence>